<dbReference type="eggNOG" id="COG0210">
    <property type="taxonomic scope" value="Bacteria"/>
</dbReference>
<dbReference type="HOGENOM" id="CLU_387748_0_0_4"/>
<protein>
    <recommendedName>
        <fullName evidence="1">DNA 3'-5' helicase II</fullName>
    </recommendedName>
</protein>
<dbReference type="Pfam" id="PF09848">
    <property type="entry name" value="SLFN-g3_helicase"/>
    <property type="match status" value="1"/>
</dbReference>
<dbReference type="InterPro" id="IPR027417">
    <property type="entry name" value="P-loop_NTPase"/>
</dbReference>
<organism evidence="4 5">
    <name type="scientific">Cupriavidus metallidurans (strain ATCC 43123 / DSM 2839 / NBRC 102507 / CH34)</name>
    <name type="common">Ralstonia metallidurans</name>
    <dbReference type="NCBI Taxonomy" id="266264"/>
    <lineage>
        <taxon>Bacteria</taxon>
        <taxon>Pseudomonadati</taxon>
        <taxon>Pseudomonadota</taxon>
        <taxon>Betaproteobacteria</taxon>
        <taxon>Burkholderiales</taxon>
        <taxon>Burkholderiaceae</taxon>
        <taxon>Cupriavidus</taxon>
    </lineage>
</organism>
<dbReference type="RefSeq" id="WP_011519965.1">
    <property type="nucleotide sequence ID" value="NC_007974.2"/>
</dbReference>
<evidence type="ECO:0000313" key="4">
    <source>
        <dbReference type="EMBL" id="ABF12418.1"/>
    </source>
</evidence>
<dbReference type="Pfam" id="PF08378">
    <property type="entry name" value="NERD"/>
    <property type="match status" value="1"/>
</dbReference>
<evidence type="ECO:0000313" key="5">
    <source>
        <dbReference type="Proteomes" id="UP000002429"/>
    </source>
</evidence>
<dbReference type="EMBL" id="CP000353">
    <property type="protein sequence ID" value="ABF12418.1"/>
    <property type="molecule type" value="Genomic_DNA"/>
</dbReference>
<keyword evidence="5" id="KW-1185">Reference proteome</keyword>
<feature type="domain" description="NERD" evidence="2">
    <location>
        <begin position="56"/>
        <end position="137"/>
    </location>
</feature>
<reference evidence="5" key="1">
    <citation type="journal article" date="2010" name="PLoS ONE">
        <title>The complete genome sequence of Cupriavidus metallidurans strain CH34, a master survivalist in harsh and anthropogenic environments.</title>
        <authorList>
            <person name="Janssen P.J."/>
            <person name="Van Houdt R."/>
            <person name="Moors H."/>
            <person name="Monsieurs P."/>
            <person name="Morin N."/>
            <person name="Michaux A."/>
            <person name="Benotmane M.A."/>
            <person name="Leys N."/>
            <person name="Vallaeys T."/>
            <person name="Lapidus A."/>
            <person name="Monchy S."/>
            <person name="Medigue C."/>
            <person name="Taghavi S."/>
            <person name="McCorkle S."/>
            <person name="Dunn J."/>
            <person name="van der Lelie D."/>
            <person name="Mergeay M."/>
        </authorList>
    </citation>
    <scope>NUCLEOTIDE SEQUENCE [LARGE SCALE GENOMIC DNA]</scope>
    <source>
        <strain evidence="5">ATCC 43123 / DSM 2839 / NBRC 102507 / CH34</strain>
    </source>
</reference>
<gene>
    <name evidence="4" type="ordered locus">Rmet_5559</name>
</gene>
<dbReference type="KEGG" id="rme:Rmet_5559"/>
<dbReference type="PANTHER" id="PTHR11070:SF2">
    <property type="entry name" value="ATP-DEPENDENT DNA HELICASE SRS2"/>
    <property type="match status" value="1"/>
</dbReference>
<dbReference type="SUPFAM" id="SSF52540">
    <property type="entry name" value="P-loop containing nucleoside triphosphate hydrolases"/>
    <property type="match status" value="1"/>
</dbReference>
<dbReference type="PANTHER" id="PTHR11070">
    <property type="entry name" value="UVRD / RECB / PCRA DNA HELICASE FAMILY MEMBER"/>
    <property type="match status" value="1"/>
</dbReference>
<name>Q1LBQ8_CUPMC</name>
<keyword evidence="4" id="KW-0614">Plasmid</keyword>
<proteinExistence type="predicted"/>
<feature type="domain" description="Schlafen group 3-like DNA/RNA helicase" evidence="3">
    <location>
        <begin position="251"/>
        <end position="452"/>
    </location>
</feature>
<dbReference type="GO" id="GO:0003677">
    <property type="term" value="F:DNA binding"/>
    <property type="evidence" value="ECO:0007669"/>
    <property type="project" value="InterPro"/>
</dbReference>
<dbReference type="Proteomes" id="UP000002429">
    <property type="component" value="Plasmid megaplasmid"/>
</dbReference>
<accession>Q1LBQ8</accession>
<dbReference type="InterPro" id="IPR011528">
    <property type="entry name" value="NERD"/>
</dbReference>
<dbReference type="GO" id="GO:0000725">
    <property type="term" value="P:recombinational repair"/>
    <property type="evidence" value="ECO:0007669"/>
    <property type="project" value="TreeGrafter"/>
</dbReference>
<geneLocation type="plasmid" evidence="4 5">
    <name>megaplasmid</name>
</geneLocation>
<evidence type="ECO:0000259" key="2">
    <source>
        <dbReference type="Pfam" id="PF08378"/>
    </source>
</evidence>
<dbReference type="GO" id="GO:0043138">
    <property type="term" value="F:3'-5' DNA helicase activity"/>
    <property type="evidence" value="ECO:0007669"/>
    <property type="project" value="TreeGrafter"/>
</dbReference>
<evidence type="ECO:0000256" key="1">
    <source>
        <dbReference type="ARBA" id="ARBA00034923"/>
    </source>
</evidence>
<dbReference type="Gene3D" id="3.40.50.300">
    <property type="entry name" value="P-loop containing nucleotide triphosphate hydrolases"/>
    <property type="match status" value="1"/>
</dbReference>
<dbReference type="InterPro" id="IPR000212">
    <property type="entry name" value="DNA_helicase_UvrD/REP"/>
</dbReference>
<evidence type="ECO:0000259" key="3">
    <source>
        <dbReference type="Pfam" id="PF09848"/>
    </source>
</evidence>
<dbReference type="GO" id="GO:0005524">
    <property type="term" value="F:ATP binding"/>
    <property type="evidence" value="ECO:0007669"/>
    <property type="project" value="InterPro"/>
</dbReference>
<dbReference type="InterPro" id="IPR018647">
    <property type="entry name" value="SLFN_3-like_DNA/RNA_helicase"/>
</dbReference>
<sequence>MAIFLPTYDQTSFVSEAEHGLHQLFAALSDDFTVIHSCPWLRSTAKRIFSKEMHRYINLFRNERTNVTGEIDFIIAHPKYGLLCIEAKGGEYRQHGSKFVHVYSNNTIDPLEQVKDNAFTVINLIKERHIQCPVGYAIYLDSSSIDTTNLHPGLAPIGASKLADGILILKQHEHRIAERIVELFDFWSNTSDFAGRGDFGKEVDKFVNTVWPKEALNDSIGRKIAFDEQVWLKFDASQHRIVKACMTNEKVLVAGFAGTGKTLLASATAISHAETGRRVLYLLKNRKIAAHLAEEFSKNHLSKWIEVSTFHAYCDAVGSDGNFKSEEFATLHRYLLTRNNLEIDCLIVDEAQGLSEEEHNSLNIHFGNARKYIFTDEHQIFRAYETGVDHVRLQSIYNLDSKNSYRLSSVYRSPHCVTKRILDLIHEPNEIVNKRTDKDGKIDTYFVYDLEKSIEKWIIELLAKGARAEDIILLTHYDVKYSILDVQCSTIGAFRGMEKPIVIVLPIADTDNNTLACALGRCTTQAIILADISSFITAPHKIASIYLRSSLTAKLSVLKEYDERRDKPIFIENLIIQFGLPTYAHAKGGCDFSYSPSWRCWIVMSEKFPNTVSQLWAAFLATLTGIHIYGVNTVENWLGHALEVMPCDSCGTWTPHAYPKLNCVSCDAPSPDFAVLDDIECVRSGGNPPIPSLAQSIVNVIRLIEPSGFVAGPPHQVSTPTNDIWQMLIRIILLFHGQSLSREVQREEIDAWIAGYLTFDPDVSIQKIIGGAISGLCNTGKMTKTSERRYRFLISEEHLT</sequence>
<dbReference type="AlphaFoldDB" id="Q1LBQ8"/>